<evidence type="ECO:0000313" key="2">
    <source>
        <dbReference type="EMBL" id="BCL61188.1"/>
    </source>
</evidence>
<keyword evidence="3" id="KW-1185">Reference proteome</keyword>
<dbReference type="PROSITE" id="PS51704">
    <property type="entry name" value="GP_PDE"/>
    <property type="match status" value="1"/>
</dbReference>
<dbReference type="GO" id="GO:0006629">
    <property type="term" value="P:lipid metabolic process"/>
    <property type="evidence" value="ECO:0007669"/>
    <property type="project" value="InterPro"/>
</dbReference>
<name>A0A8D5JDJ5_9BACT</name>
<evidence type="ECO:0000313" key="3">
    <source>
        <dbReference type="Proteomes" id="UP000826725"/>
    </source>
</evidence>
<protein>
    <recommendedName>
        <fullName evidence="1">GP-PDE domain-containing protein</fullName>
    </recommendedName>
</protein>
<feature type="domain" description="GP-PDE" evidence="1">
    <location>
        <begin position="11"/>
        <end position="162"/>
    </location>
</feature>
<organism evidence="2 3">
    <name type="scientific">Desulfomarina profundi</name>
    <dbReference type="NCBI Taxonomy" id="2772557"/>
    <lineage>
        <taxon>Bacteria</taxon>
        <taxon>Pseudomonadati</taxon>
        <taxon>Thermodesulfobacteriota</taxon>
        <taxon>Desulfobulbia</taxon>
        <taxon>Desulfobulbales</taxon>
        <taxon>Desulfobulbaceae</taxon>
        <taxon>Desulfomarina</taxon>
    </lineage>
</organism>
<dbReference type="Proteomes" id="UP000826725">
    <property type="component" value="Chromosome"/>
</dbReference>
<dbReference type="AlphaFoldDB" id="A0A8D5JDJ5"/>
<dbReference type="EMBL" id="AP024086">
    <property type="protein sequence ID" value="BCL61188.1"/>
    <property type="molecule type" value="Genomic_DNA"/>
</dbReference>
<accession>A0A8D5JDJ5</accession>
<gene>
    <name evidence="2" type="ORF">DGMP_18810</name>
</gene>
<dbReference type="Pfam" id="PF03009">
    <property type="entry name" value="GDPD"/>
    <property type="match status" value="1"/>
</dbReference>
<dbReference type="PANTHER" id="PTHR46211:SF1">
    <property type="entry name" value="GLYCEROPHOSPHODIESTER PHOSPHODIESTERASE, CYTOPLASMIC"/>
    <property type="match status" value="1"/>
</dbReference>
<evidence type="ECO:0000259" key="1">
    <source>
        <dbReference type="PROSITE" id="PS51704"/>
    </source>
</evidence>
<proteinExistence type="predicted"/>
<dbReference type="GO" id="GO:0008081">
    <property type="term" value="F:phosphoric diester hydrolase activity"/>
    <property type="evidence" value="ECO:0007669"/>
    <property type="project" value="InterPro"/>
</dbReference>
<dbReference type="KEGG" id="dbk:DGMP_18810"/>
<reference evidence="2" key="1">
    <citation type="submission" date="2020-09" db="EMBL/GenBank/DDBJ databases">
        <title>Desulfogranum mesoprofundum gen. nov., sp. nov., a novel mesophilic, sulfate-reducing chemolithoautotroph isolated from a deep-sea hydrothermal vent chimney in the Suiyo Seamount.</title>
        <authorList>
            <person name="Hashimoto Y."/>
            <person name="Nakagawa S."/>
        </authorList>
    </citation>
    <scope>NUCLEOTIDE SEQUENCE</scope>
    <source>
        <strain evidence="2">KT2</strain>
    </source>
</reference>
<dbReference type="InterPro" id="IPR030395">
    <property type="entry name" value="GP_PDE_dom"/>
</dbReference>
<dbReference type="PANTHER" id="PTHR46211">
    <property type="entry name" value="GLYCEROPHOSPHORYL DIESTER PHOSPHODIESTERASE"/>
    <property type="match status" value="1"/>
</dbReference>
<sequence>MTFFDNFSSHQLIAAHRGFRACFPENTLSAFLGSLNRCHFIELDIQLSKDNVPVVIHDETLNRTSDCKQKKKELDLDSTRVSDWTVPQLKTLDMGSWFLQRDPFKTLAEKTSSIEQISSLLPQRIMTLEEVLHHPRLKKIPVNVEIKDHSGTPRTSWLQPGF</sequence>